<dbReference type="PANTHER" id="PTHR24292">
    <property type="entry name" value="CYTOCHROME P450"/>
    <property type="match status" value="1"/>
</dbReference>
<evidence type="ECO:0000256" key="4">
    <source>
        <dbReference type="ARBA" id="ARBA00010617"/>
    </source>
</evidence>
<keyword evidence="8 11" id="KW-0408">Iron</keyword>
<dbReference type="InterPro" id="IPR017972">
    <property type="entry name" value="Cyt_P450_CS"/>
</dbReference>
<evidence type="ECO:0000256" key="9">
    <source>
        <dbReference type="ARBA" id="ARBA00023033"/>
    </source>
</evidence>
<evidence type="ECO:0000313" key="13">
    <source>
        <dbReference type="Proteomes" id="UP000708208"/>
    </source>
</evidence>
<accession>A0A8J2PWI6</accession>
<dbReference type="GO" id="GO:0004497">
    <property type="term" value="F:monooxygenase activity"/>
    <property type="evidence" value="ECO:0007669"/>
    <property type="project" value="UniProtKB-KW"/>
</dbReference>
<gene>
    <name evidence="12" type="ORF">AFUS01_LOCUS34600</name>
</gene>
<evidence type="ECO:0008006" key="14">
    <source>
        <dbReference type="Google" id="ProtNLM"/>
    </source>
</evidence>
<evidence type="ECO:0000313" key="12">
    <source>
        <dbReference type="EMBL" id="CAG7824445.1"/>
    </source>
</evidence>
<evidence type="ECO:0000256" key="5">
    <source>
        <dbReference type="ARBA" id="ARBA00022617"/>
    </source>
</evidence>
<evidence type="ECO:0000256" key="3">
    <source>
        <dbReference type="ARBA" id="ARBA00004406"/>
    </source>
</evidence>
<keyword evidence="5 11" id="KW-0349">Heme</keyword>
<evidence type="ECO:0000256" key="8">
    <source>
        <dbReference type="ARBA" id="ARBA00023004"/>
    </source>
</evidence>
<evidence type="ECO:0000256" key="7">
    <source>
        <dbReference type="ARBA" id="ARBA00023002"/>
    </source>
</evidence>
<name>A0A8J2PWI6_9HEXA</name>
<evidence type="ECO:0000256" key="2">
    <source>
        <dbReference type="ARBA" id="ARBA00004174"/>
    </source>
</evidence>
<dbReference type="InterPro" id="IPR001128">
    <property type="entry name" value="Cyt_P450"/>
</dbReference>
<dbReference type="EMBL" id="CAJVCH010532867">
    <property type="protein sequence ID" value="CAG7824445.1"/>
    <property type="molecule type" value="Genomic_DNA"/>
</dbReference>
<dbReference type="InterPro" id="IPR050476">
    <property type="entry name" value="Insect_CytP450_Detox"/>
</dbReference>
<protein>
    <recommendedName>
        <fullName evidence="14">Cytochrome P450</fullName>
    </recommendedName>
</protein>
<comment type="caution">
    <text evidence="12">The sequence shown here is derived from an EMBL/GenBank/DDBJ whole genome shotgun (WGS) entry which is preliminary data.</text>
</comment>
<keyword evidence="9 11" id="KW-0503">Monooxygenase</keyword>
<proteinExistence type="inferred from homology"/>
<keyword evidence="6 11" id="KW-0479">Metal-binding</keyword>
<comment type="cofactor">
    <cofactor evidence="1">
        <name>heme</name>
        <dbReference type="ChEBI" id="CHEBI:30413"/>
    </cofactor>
</comment>
<dbReference type="GO" id="GO:0016705">
    <property type="term" value="F:oxidoreductase activity, acting on paired donors, with incorporation or reduction of molecular oxygen"/>
    <property type="evidence" value="ECO:0007669"/>
    <property type="project" value="InterPro"/>
</dbReference>
<evidence type="ECO:0000256" key="11">
    <source>
        <dbReference type="RuleBase" id="RU000461"/>
    </source>
</evidence>
<organism evidence="12 13">
    <name type="scientific">Allacma fusca</name>
    <dbReference type="NCBI Taxonomy" id="39272"/>
    <lineage>
        <taxon>Eukaryota</taxon>
        <taxon>Metazoa</taxon>
        <taxon>Ecdysozoa</taxon>
        <taxon>Arthropoda</taxon>
        <taxon>Hexapoda</taxon>
        <taxon>Collembola</taxon>
        <taxon>Symphypleona</taxon>
        <taxon>Sminthuridae</taxon>
        <taxon>Allacma</taxon>
    </lineage>
</organism>
<dbReference type="Proteomes" id="UP000708208">
    <property type="component" value="Unassembled WGS sequence"/>
</dbReference>
<keyword evidence="7 11" id="KW-0560">Oxidoreductase</keyword>
<dbReference type="OrthoDB" id="1470350at2759"/>
<sequence length="174" mass="19940">YSIETLRVKAAVDENDGEFSYDIINSLEYLDMVISETLRMYPPGGRTERRSTRTYKIPNSDVTLPEGTVVVIPIYQVHHDEDYWPEPSRFDPERFTKENVSKRHPFAYQPFGHGPRNCIGNRFALTEVKLALAQLVLNFKFEPNKHTVIPIKFASTGGNLKPGDDISLNIKLRN</sequence>
<dbReference type="GO" id="GO:0005789">
    <property type="term" value="C:endoplasmic reticulum membrane"/>
    <property type="evidence" value="ECO:0007669"/>
    <property type="project" value="UniProtKB-SubCell"/>
</dbReference>
<feature type="non-terminal residue" evidence="12">
    <location>
        <position position="1"/>
    </location>
</feature>
<dbReference type="GO" id="GO:0020037">
    <property type="term" value="F:heme binding"/>
    <property type="evidence" value="ECO:0007669"/>
    <property type="project" value="InterPro"/>
</dbReference>
<keyword evidence="10" id="KW-0472">Membrane</keyword>
<reference evidence="12" key="1">
    <citation type="submission" date="2021-06" db="EMBL/GenBank/DDBJ databases">
        <authorList>
            <person name="Hodson N. C."/>
            <person name="Mongue J. A."/>
            <person name="Jaron S. K."/>
        </authorList>
    </citation>
    <scope>NUCLEOTIDE SEQUENCE</scope>
</reference>
<dbReference type="PANTHER" id="PTHR24292:SF54">
    <property type="entry name" value="CYP9F3-RELATED"/>
    <property type="match status" value="1"/>
</dbReference>
<evidence type="ECO:0000256" key="1">
    <source>
        <dbReference type="ARBA" id="ARBA00001971"/>
    </source>
</evidence>
<dbReference type="PROSITE" id="PS00086">
    <property type="entry name" value="CYTOCHROME_P450"/>
    <property type="match status" value="1"/>
</dbReference>
<comment type="similarity">
    <text evidence="4 11">Belongs to the cytochrome P450 family.</text>
</comment>
<dbReference type="Pfam" id="PF00067">
    <property type="entry name" value="p450"/>
    <property type="match status" value="1"/>
</dbReference>
<evidence type="ECO:0000256" key="10">
    <source>
        <dbReference type="ARBA" id="ARBA00023136"/>
    </source>
</evidence>
<evidence type="ECO:0000256" key="6">
    <source>
        <dbReference type="ARBA" id="ARBA00022723"/>
    </source>
</evidence>
<dbReference type="GO" id="GO:0005506">
    <property type="term" value="F:iron ion binding"/>
    <property type="evidence" value="ECO:0007669"/>
    <property type="project" value="InterPro"/>
</dbReference>
<comment type="subcellular location">
    <subcellularLocation>
        <location evidence="3">Endoplasmic reticulum membrane</location>
        <topology evidence="3">Peripheral membrane protein</topology>
    </subcellularLocation>
    <subcellularLocation>
        <location evidence="2">Microsome membrane</location>
        <topology evidence="2">Peripheral membrane protein</topology>
    </subcellularLocation>
</comment>
<dbReference type="AlphaFoldDB" id="A0A8J2PWI6"/>
<keyword evidence="13" id="KW-1185">Reference proteome</keyword>